<protein>
    <submittedName>
        <fullName evidence="1">Uncharacterized protein</fullName>
    </submittedName>
</protein>
<comment type="caution">
    <text evidence="1">The sequence shown here is derived from an EMBL/GenBank/DDBJ whole genome shotgun (WGS) entry which is preliminary data.</text>
</comment>
<keyword evidence="2" id="KW-1185">Reference proteome</keyword>
<proteinExistence type="predicted"/>
<gene>
    <name evidence="1" type="ORF">QFC24_006255</name>
</gene>
<sequence>MQPAGKSIPQLQLRHNEQLHEKRAGNGEWLIKEKERVNSRYRGIDSLTERGEASLANQDYDASYSASLSIGTPSQSFDIALDTGSADLWVAGAKIGSPVTFDASKSTTLKNTSTPFTITYGSGNAQGYLASDTVSLAGYTVASQTFAVIQTMSSGLINEPLAGLMELGFSSLSVSRSTPWWSVNGAIDTGTTLIGGPSSIVAAIYAAIPGNPLADKYDLSALKWMWRAAAPLGKGLIRRVKNKLGDDVHFTQGYDAISNPGSVGRLYPCLQAQVVDEDLLPAKVGEPGELCIKGPTVMK</sequence>
<evidence type="ECO:0000313" key="1">
    <source>
        <dbReference type="EMBL" id="KAJ9118425.1"/>
    </source>
</evidence>
<accession>A0ACC2X4W1</accession>
<organism evidence="1 2">
    <name type="scientific">Naganishia onofrii</name>
    <dbReference type="NCBI Taxonomy" id="1851511"/>
    <lineage>
        <taxon>Eukaryota</taxon>
        <taxon>Fungi</taxon>
        <taxon>Dikarya</taxon>
        <taxon>Basidiomycota</taxon>
        <taxon>Agaricomycotina</taxon>
        <taxon>Tremellomycetes</taxon>
        <taxon>Filobasidiales</taxon>
        <taxon>Filobasidiaceae</taxon>
        <taxon>Naganishia</taxon>
    </lineage>
</organism>
<evidence type="ECO:0000313" key="2">
    <source>
        <dbReference type="Proteomes" id="UP001234202"/>
    </source>
</evidence>
<dbReference type="EMBL" id="JASBWV010000029">
    <property type="protein sequence ID" value="KAJ9118425.1"/>
    <property type="molecule type" value="Genomic_DNA"/>
</dbReference>
<reference evidence="1" key="1">
    <citation type="submission" date="2023-04" db="EMBL/GenBank/DDBJ databases">
        <title>Draft Genome sequencing of Naganishia species isolated from polar environments using Oxford Nanopore Technology.</title>
        <authorList>
            <person name="Leo P."/>
            <person name="Venkateswaran K."/>
        </authorList>
    </citation>
    <scope>NUCLEOTIDE SEQUENCE</scope>
    <source>
        <strain evidence="1">DBVPG 5303</strain>
    </source>
</reference>
<name>A0ACC2X4W1_9TREE</name>
<dbReference type="Proteomes" id="UP001234202">
    <property type="component" value="Unassembled WGS sequence"/>
</dbReference>